<dbReference type="AlphaFoldDB" id="A0A7C9TL64"/>
<dbReference type="Gene3D" id="3.40.50.150">
    <property type="entry name" value="Vaccinia Virus protein VP39"/>
    <property type="match status" value="1"/>
</dbReference>
<evidence type="ECO:0000313" key="1">
    <source>
        <dbReference type="EMBL" id="NDY92244.1"/>
    </source>
</evidence>
<reference evidence="1 2" key="1">
    <citation type="submission" date="2020-02" db="EMBL/GenBank/DDBJ databases">
        <title>Ideonella bacterium strain TBM-1.</title>
        <authorList>
            <person name="Chen W.-M."/>
        </authorList>
    </citation>
    <scope>NUCLEOTIDE SEQUENCE [LARGE SCALE GENOMIC DNA]</scope>
    <source>
        <strain evidence="1 2">TBM-1</strain>
    </source>
</reference>
<dbReference type="SUPFAM" id="SSF48452">
    <property type="entry name" value="TPR-like"/>
    <property type="match status" value="1"/>
</dbReference>
<organism evidence="1 2">
    <name type="scientific">Ideonella livida</name>
    <dbReference type="NCBI Taxonomy" id="2707176"/>
    <lineage>
        <taxon>Bacteria</taxon>
        <taxon>Pseudomonadati</taxon>
        <taxon>Pseudomonadota</taxon>
        <taxon>Betaproteobacteria</taxon>
        <taxon>Burkholderiales</taxon>
        <taxon>Sphaerotilaceae</taxon>
        <taxon>Ideonella</taxon>
    </lineage>
</organism>
<dbReference type="Proteomes" id="UP000484255">
    <property type="component" value="Unassembled WGS sequence"/>
</dbReference>
<gene>
    <name evidence="1" type="ORF">G3A44_13725</name>
</gene>
<comment type="caution">
    <text evidence="1">The sequence shown here is derived from an EMBL/GenBank/DDBJ whole genome shotgun (WGS) entry which is preliminary data.</text>
</comment>
<proteinExistence type="predicted"/>
<dbReference type="InterPro" id="IPR011990">
    <property type="entry name" value="TPR-like_helical_dom_sf"/>
</dbReference>
<dbReference type="InterPro" id="IPR029063">
    <property type="entry name" value="SAM-dependent_MTases_sf"/>
</dbReference>
<protein>
    <submittedName>
        <fullName evidence="1">Tetratricopeptide repeat protein</fullName>
    </submittedName>
</protein>
<dbReference type="Pfam" id="PF14559">
    <property type="entry name" value="TPR_19"/>
    <property type="match status" value="1"/>
</dbReference>
<dbReference type="EMBL" id="JAAGOH010000016">
    <property type="protein sequence ID" value="NDY92244.1"/>
    <property type="molecule type" value="Genomic_DNA"/>
</dbReference>
<name>A0A7C9TL64_9BURK</name>
<accession>A0A7C9TL64</accession>
<evidence type="ECO:0000313" key="2">
    <source>
        <dbReference type="Proteomes" id="UP000484255"/>
    </source>
</evidence>
<sequence length="347" mass="38629">MAVTAPAPLPGSAQGWIEQGIAAVRAGEHARAGDIFARLRQHFSRNPWGWIGEGLIDEALHRWPDAERKYRAILTRLPDDLATLTALARVQVKLGRPDLARAALQRLLQLAPEREAARQQLAKLEAPRKVDVLNQLIQRRGLRHYLEYNKPRCELALHEVACAQRTLICLPEQERVEPGAEAVRLRAAHFAASEEAPPHLSVTELASHPGRYDLIFFDPLHVRPEVDQGLKALCRLLTPGGFLVVHDCCPHDPQLVGPFREGAWCGDTYQAFAQFHRHNPRTSVVVDIDYGVGVIVNRDLCLDYPVESGPAHAEFLAGLVPGSSLIDLHQLDLWLDQAAPRESTKFV</sequence>
<dbReference type="Gene3D" id="1.25.40.10">
    <property type="entry name" value="Tetratricopeptide repeat domain"/>
    <property type="match status" value="1"/>
</dbReference>
<keyword evidence="2" id="KW-1185">Reference proteome</keyword>
<dbReference type="SUPFAM" id="SSF53335">
    <property type="entry name" value="S-adenosyl-L-methionine-dependent methyltransferases"/>
    <property type="match status" value="1"/>
</dbReference>
<dbReference type="RefSeq" id="WP_163458098.1">
    <property type="nucleotide sequence ID" value="NZ_JAAGOH010000016.1"/>
</dbReference>